<dbReference type="InterPro" id="IPR039028">
    <property type="entry name" value="BCKD/PDK"/>
</dbReference>
<evidence type="ECO:0000256" key="7">
    <source>
        <dbReference type="ARBA" id="ARBA00023128"/>
    </source>
</evidence>
<dbReference type="Gene3D" id="3.30.565.10">
    <property type="entry name" value="Histidine kinase-like ATPase, C-terminal domain"/>
    <property type="match status" value="1"/>
</dbReference>
<keyword evidence="6 8" id="KW-0067">ATP-binding</keyword>
<dbReference type="Gene3D" id="1.20.140.20">
    <property type="entry name" value="Alpha-ketoacid/pyruvate dehydrogenase kinase, N-terminal domain"/>
    <property type="match status" value="1"/>
</dbReference>
<comment type="similarity">
    <text evidence="1 8">Belongs to the PDK/BCKDK protein kinase family.</text>
</comment>
<reference evidence="10" key="1">
    <citation type="submission" date="2024-06" db="EMBL/GenBank/DDBJ databases">
        <authorList>
            <person name="Liu X."/>
            <person name="Lenzi L."/>
            <person name="Haldenby T S."/>
            <person name="Uol C."/>
        </authorList>
    </citation>
    <scope>NUCLEOTIDE SEQUENCE</scope>
</reference>
<keyword evidence="4 8" id="KW-0547">Nucleotide-binding</keyword>
<dbReference type="InterPro" id="IPR018955">
    <property type="entry name" value="BCDHK/PDK_N"/>
</dbReference>
<evidence type="ECO:0000256" key="3">
    <source>
        <dbReference type="ARBA" id="ARBA00022679"/>
    </source>
</evidence>
<proteinExistence type="inferred from homology"/>
<dbReference type="SUPFAM" id="SSF55874">
    <property type="entry name" value="ATPase domain of HSP90 chaperone/DNA topoisomerase II/histidine kinase"/>
    <property type="match status" value="2"/>
</dbReference>
<gene>
    <name evidence="10" type="ORF">CDAUBV1_LOCUS5460</name>
</gene>
<dbReference type="SUPFAM" id="SSF69012">
    <property type="entry name" value="alpha-ketoacid dehydrogenase kinase, N-terminal domain"/>
    <property type="match status" value="1"/>
</dbReference>
<keyword evidence="5 8" id="KW-0418">Kinase</keyword>
<keyword evidence="3 8" id="KW-0808">Transferase</keyword>
<accession>A0AAV2T646</accession>
<dbReference type="AlphaFoldDB" id="A0AAV2T646"/>
<dbReference type="InterPro" id="IPR036890">
    <property type="entry name" value="HATPase_C_sf"/>
</dbReference>
<keyword evidence="7 8" id="KW-0496">Mitochondrion</keyword>
<dbReference type="GO" id="GO:0004740">
    <property type="term" value="F:pyruvate dehydrogenase (acetyl-transferring) kinase activity"/>
    <property type="evidence" value="ECO:0007669"/>
    <property type="project" value="TreeGrafter"/>
</dbReference>
<name>A0AAV2T646_CALDB</name>
<comment type="subcellular location">
    <subcellularLocation>
        <location evidence="8">Mitochondrion matrix</location>
    </subcellularLocation>
</comment>
<evidence type="ECO:0000256" key="5">
    <source>
        <dbReference type="ARBA" id="ARBA00022777"/>
    </source>
</evidence>
<evidence type="ECO:0000313" key="11">
    <source>
        <dbReference type="Proteomes" id="UP001497525"/>
    </source>
</evidence>
<dbReference type="EMBL" id="CAXLJL010000134">
    <property type="protein sequence ID" value="CAL5132609.1"/>
    <property type="molecule type" value="Genomic_DNA"/>
</dbReference>
<dbReference type="PANTHER" id="PTHR11947:SF20">
    <property type="entry name" value="[3-METHYL-2-OXOBUTANOATE DEHYDROGENASE [LIPOAMIDE]] KINASE, MITOCHONDRIAL"/>
    <property type="match status" value="1"/>
</dbReference>
<dbReference type="GO" id="GO:0005524">
    <property type="term" value="F:ATP binding"/>
    <property type="evidence" value="ECO:0007669"/>
    <property type="project" value="UniProtKB-UniRule"/>
</dbReference>
<evidence type="ECO:0000256" key="8">
    <source>
        <dbReference type="RuleBase" id="RU366032"/>
    </source>
</evidence>
<organism evidence="10 11">
    <name type="scientific">Calicophoron daubneyi</name>
    <name type="common">Rumen fluke</name>
    <name type="synonym">Paramphistomum daubneyi</name>
    <dbReference type="NCBI Taxonomy" id="300641"/>
    <lineage>
        <taxon>Eukaryota</taxon>
        <taxon>Metazoa</taxon>
        <taxon>Spiralia</taxon>
        <taxon>Lophotrochozoa</taxon>
        <taxon>Platyhelminthes</taxon>
        <taxon>Trematoda</taxon>
        <taxon>Digenea</taxon>
        <taxon>Plagiorchiida</taxon>
        <taxon>Pronocephalata</taxon>
        <taxon>Paramphistomoidea</taxon>
        <taxon>Paramphistomidae</taxon>
        <taxon>Calicophoron</taxon>
    </lineage>
</organism>
<protein>
    <recommendedName>
        <fullName evidence="8">Protein-serine/threonine kinase</fullName>
        <ecNumber evidence="8">2.7.11.-</ecNumber>
    </recommendedName>
</protein>
<evidence type="ECO:0000256" key="4">
    <source>
        <dbReference type="ARBA" id="ARBA00022741"/>
    </source>
</evidence>
<keyword evidence="2" id="KW-0597">Phosphoprotein</keyword>
<dbReference type="InterPro" id="IPR036784">
    <property type="entry name" value="AK/P_DHK_N_sf"/>
</dbReference>
<dbReference type="GO" id="GO:0010906">
    <property type="term" value="P:regulation of glucose metabolic process"/>
    <property type="evidence" value="ECO:0007669"/>
    <property type="project" value="TreeGrafter"/>
</dbReference>
<dbReference type="PANTHER" id="PTHR11947">
    <property type="entry name" value="PYRUVATE DEHYDROGENASE KINASE"/>
    <property type="match status" value="1"/>
</dbReference>
<evidence type="ECO:0000256" key="2">
    <source>
        <dbReference type="ARBA" id="ARBA00022553"/>
    </source>
</evidence>
<evidence type="ECO:0000313" key="10">
    <source>
        <dbReference type="EMBL" id="CAL5132609.1"/>
    </source>
</evidence>
<evidence type="ECO:0000256" key="6">
    <source>
        <dbReference type="ARBA" id="ARBA00022840"/>
    </source>
</evidence>
<feature type="domain" description="Branched-chain alpha-ketoacid dehydrogenase kinase/Pyruvate dehydrogenase kinase N-terminal" evidence="9">
    <location>
        <begin position="68"/>
        <end position="220"/>
    </location>
</feature>
<dbReference type="GO" id="GO:0005759">
    <property type="term" value="C:mitochondrial matrix"/>
    <property type="evidence" value="ECO:0007669"/>
    <property type="project" value="UniProtKB-SubCell"/>
</dbReference>
<dbReference type="Pfam" id="PF10436">
    <property type="entry name" value="BCDHK_Adom3"/>
    <property type="match status" value="1"/>
</dbReference>
<sequence>MLCNAKVNLIRIPELLFTSTLRFKHWESQPYKWDESATVSDRERLGFITSHYAQSAVDVAASKQEVRLTPESLMYTGKKLDDGQILRSARFIHRELPVRIAHRIMGFRELPFIIGCNPTILTVHEMYLDVFRKLTSTSSIENLQEEEEYSRMVKKILEDHTVVLGMLAGGFKECRARIKDADLIRKFLDTTLTSRLGLRILAEHHLALRENKENHVGIIDLQLSLTDVVRKQIEIVEQMCHLVYCKAPRVIITGQTNLVFPYIRTPLEYILTELFKNTFRATIESRPGGASSLPPIYVTLGSDQVDFTIRISDHAGGIPAEIENIIWDYHVSTPARPDLHFGASRNTSKARESPCLIDVLPPPTASGGAILGSHVEASSSNSDDHIELPEADEKQIRFRTSSGSNRLGSVLTEHKATSSVFGYGCGLPISRAYARYFGGDITMQTIRPIGTDCYVRLRHIDGKGQPFRI</sequence>
<dbReference type="EC" id="2.7.11.-" evidence="8"/>
<evidence type="ECO:0000259" key="9">
    <source>
        <dbReference type="Pfam" id="PF10436"/>
    </source>
</evidence>
<dbReference type="Proteomes" id="UP001497525">
    <property type="component" value="Unassembled WGS sequence"/>
</dbReference>
<evidence type="ECO:0000256" key="1">
    <source>
        <dbReference type="ARBA" id="ARBA00006155"/>
    </source>
</evidence>
<comment type="caution">
    <text evidence="10">The sequence shown here is derived from an EMBL/GenBank/DDBJ whole genome shotgun (WGS) entry which is preliminary data.</text>
</comment>